<dbReference type="Proteomes" id="UP000176284">
    <property type="component" value="Unassembled WGS sequence"/>
</dbReference>
<sequence>MIYHGVLEFEAPVNVSDNYKQHCSYKTWLYAGISHVSCIGNDTGGDNQQGSHGFVKARIVCVARVVTPQRLYAEPFCNNCDNRRYARDDIVRPLWRHKETDRNVQSVRACLTAQFLAQKVCCIVTNVNRSKVKSAQECTAALVKSGYMLETPENLVLRNVFGKCMELW</sequence>
<proteinExistence type="predicted"/>
<gene>
    <name evidence="1" type="ORF">A3H63_01130</name>
</gene>
<evidence type="ECO:0000313" key="2">
    <source>
        <dbReference type="Proteomes" id="UP000176284"/>
    </source>
</evidence>
<organism evidence="1 2">
    <name type="scientific">Candidatus Harrisonbacteria bacterium RIFCSPLOWO2_02_FULL_45_10c</name>
    <dbReference type="NCBI Taxonomy" id="1798410"/>
    <lineage>
        <taxon>Bacteria</taxon>
        <taxon>Candidatus Harrisoniibacteriota</taxon>
    </lineage>
</organism>
<reference evidence="1 2" key="1">
    <citation type="journal article" date="2016" name="Nat. Commun.">
        <title>Thousands of microbial genomes shed light on interconnected biogeochemical processes in an aquifer system.</title>
        <authorList>
            <person name="Anantharaman K."/>
            <person name="Brown C.T."/>
            <person name="Hug L.A."/>
            <person name="Sharon I."/>
            <person name="Castelle C.J."/>
            <person name="Probst A.J."/>
            <person name="Thomas B.C."/>
            <person name="Singh A."/>
            <person name="Wilkins M.J."/>
            <person name="Karaoz U."/>
            <person name="Brodie E.L."/>
            <person name="Williams K.H."/>
            <person name="Hubbard S.S."/>
            <person name="Banfield J.F."/>
        </authorList>
    </citation>
    <scope>NUCLEOTIDE SEQUENCE [LARGE SCALE GENOMIC DNA]</scope>
</reference>
<accession>A0A1G1ZUN8</accession>
<evidence type="ECO:0000313" key="1">
    <source>
        <dbReference type="EMBL" id="OGY67846.1"/>
    </source>
</evidence>
<protein>
    <submittedName>
        <fullName evidence="1">Uncharacterized protein</fullName>
    </submittedName>
</protein>
<comment type="caution">
    <text evidence="1">The sequence shown here is derived from an EMBL/GenBank/DDBJ whole genome shotgun (WGS) entry which is preliminary data.</text>
</comment>
<dbReference type="AlphaFoldDB" id="A0A1G1ZUN8"/>
<name>A0A1G1ZUN8_9BACT</name>
<dbReference type="EMBL" id="MHJM01000016">
    <property type="protein sequence ID" value="OGY67846.1"/>
    <property type="molecule type" value="Genomic_DNA"/>
</dbReference>